<sequence length="177" mass="18362">MASRILDSELISEIARKENELTGNASPVKGGPTAQAQKHANEDLDGKVVSDIAKGEEKVTHKVAPVAGGPTALAQSKATREATTSGSGQEEIHTGKLDSKTISEITRAETKITGQPEPVKGGPTAQAQKHANEPINSKVLHDITEGEKKVTGGKRVAGGPTSTAQSELAKSRQGRTA</sequence>
<dbReference type="Proteomes" id="UP001320245">
    <property type="component" value="Unassembled WGS sequence"/>
</dbReference>
<gene>
    <name evidence="2" type="ORF">SLS53_004572</name>
</gene>
<keyword evidence="3" id="KW-1185">Reference proteome</keyword>
<reference evidence="2 3" key="1">
    <citation type="journal article" date="2023" name="PLoS ONE">
        <title>Cytospora paraplurivora sp. nov. isolated from orchards with fruit tree decline syndrome in Ontario, Canada.</title>
        <authorList>
            <person name="Ilyukhin E."/>
            <person name="Nguyen H.D.T."/>
            <person name="Castle A.J."/>
            <person name="Ellouze W."/>
        </authorList>
    </citation>
    <scope>NUCLEOTIDE SEQUENCE [LARGE SCALE GENOMIC DNA]</scope>
    <source>
        <strain evidence="2 3">FDS-564</strain>
    </source>
</reference>
<proteinExistence type="predicted"/>
<feature type="compositionally biased region" description="Polar residues" evidence="1">
    <location>
        <begin position="73"/>
        <end position="88"/>
    </location>
</feature>
<name>A0AAN9UA38_9PEZI</name>
<organism evidence="2 3">
    <name type="scientific">Cytospora paraplurivora</name>
    <dbReference type="NCBI Taxonomy" id="2898453"/>
    <lineage>
        <taxon>Eukaryota</taxon>
        <taxon>Fungi</taxon>
        <taxon>Dikarya</taxon>
        <taxon>Ascomycota</taxon>
        <taxon>Pezizomycotina</taxon>
        <taxon>Sordariomycetes</taxon>
        <taxon>Sordariomycetidae</taxon>
        <taxon>Diaporthales</taxon>
        <taxon>Cytosporaceae</taxon>
        <taxon>Cytospora</taxon>
    </lineage>
</organism>
<feature type="compositionally biased region" description="Basic and acidic residues" evidence="1">
    <location>
        <begin position="139"/>
        <end position="150"/>
    </location>
</feature>
<evidence type="ECO:0000256" key="1">
    <source>
        <dbReference type="SAM" id="MobiDB-lite"/>
    </source>
</evidence>
<feature type="region of interest" description="Disordered" evidence="1">
    <location>
        <begin position="66"/>
        <end position="177"/>
    </location>
</feature>
<feature type="compositionally biased region" description="Polar residues" evidence="1">
    <location>
        <begin position="160"/>
        <end position="177"/>
    </location>
</feature>
<comment type="caution">
    <text evidence="2">The sequence shown here is derived from an EMBL/GenBank/DDBJ whole genome shotgun (WGS) entry which is preliminary data.</text>
</comment>
<dbReference type="AlphaFoldDB" id="A0AAN9UA38"/>
<dbReference type="EMBL" id="JAJSPL020000016">
    <property type="protein sequence ID" value="KAK7741989.1"/>
    <property type="molecule type" value="Genomic_DNA"/>
</dbReference>
<evidence type="ECO:0000313" key="2">
    <source>
        <dbReference type="EMBL" id="KAK7741989.1"/>
    </source>
</evidence>
<protein>
    <recommendedName>
        <fullName evidence="4">SMP domain-containing protein</fullName>
    </recommendedName>
</protein>
<accession>A0AAN9UA38</accession>
<evidence type="ECO:0000313" key="3">
    <source>
        <dbReference type="Proteomes" id="UP001320245"/>
    </source>
</evidence>
<feature type="region of interest" description="Disordered" evidence="1">
    <location>
        <begin position="18"/>
        <end position="45"/>
    </location>
</feature>
<evidence type="ECO:0008006" key="4">
    <source>
        <dbReference type="Google" id="ProtNLM"/>
    </source>
</evidence>
<feature type="compositionally biased region" description="Basic and acidic residues" evidence="1">
    <location>
        <begin position="90"/>
        <end position="110"/>
    </location>
</feature>